<dbReference type="GO" id="GO:0006400">
    <property type="term" value="P:tRNA modification"/>
    <property type="evidence" value="ECO:0007669"/>
    <property type="project" value="InterPro"/>
</dbReference>
<evidence type="ECO:0000256" key="2">
    <source>
        <dbReference type="ARBA" id="ARBA00022679"/>
    </source>
</evidence>
<reference evidence="7" key="1">
    <citation type="submission" date="2017-09" db="EMBL/GenBank/DDBJ databases">
        <title>Depth-based differentiation of microbial function through sediment-hosted aquifers and enrichment of novel symbionts in the deep terrestrial subsurface.</title>
        <authorList>
            <person name="Probst A.J."/>
            <person name="Ladd B."/>
            <person name="Jarett J.K."/>
            <person name="Geller-Mcgrath D.E."/>
            <person name="Sieber C.M.K."/>
            <person name="Emerson J.B."/>
            <person name="Anantharaman K."/>
            <person name="Thomas B.C."/>
            <person name="Malmstrom R."/>
            <person name="Stieglmeier M."/>
            <person name="Klingl A."/>
            <person name="Woyke T."/>
            <person name="Ryan C.M."/>
            <person name="Banfield J.F."/>
        </authorList>
    </citation>
    <scope>NUCLEOTIDE SEQUENCE [LARGE SCALE GENOMIC DNA]</scope>
</reference>
<evidence type="ECO:0000256" key="4">
    <source>
        <dbReference type="ARBA" id="ARBA00022723"/>
    </source>
</evidence>
<organism evidence="6 7">
    <name type="scientific">candidate division WWE3 bacterium CG08_land_8_20_14_0_20_43_13</name>
    <dbReference type="NCBI Taxonomy" id="1975087"/>
    <lineage>
        <taxon>Bacteria</taxon>
        <taxon>Katanobacteria</taxon>
    </lineage>
</organism>
<evidence type="ECO:0000259" key="5">
    <source>
        <dbReference type="Pfam" id="PF01702"/>
    </source>
</evidence>
<feature type="domain" description="tRNA-guanine(15) transglycosylase-like" evidence="5">
    <location>
        <begin position="5"/>
        <end position="359"/>
    </location>
</feature>
<name>A0A2H0X893_UNCKA</name>
<evidence type="ECO:0000313" key="7">
    <source>
        <dbReference type="Proteomes" id="UP000231414"/>
    </source>
</evidence>
<gene>
    <name evidence="6" type="primary">tgt</name>
    <name evidence="6" type="ORF">COT52_00335</name>
</gene>
<keyword evidence="2" id="KW-0808">Transferase</keyword>
<dbReference type="EMBL" id="PEYW01000006">
    <property type="protein sequence ID" value="PIS21061.1"/>
    <property type="molecule type" value="Genomic_DNA"/>
</dbReference>
<protein>
    <submittedName>
        <fullName evidence="6">tRNA guanosine(34) transglycosylase Tgt</fullName>
    </submittedName>
</protein>
<dbReference type="AlphaFoldDB" id="A0A2H0X893"/>
<dbReference type="InterPro" id="IPR004803">
    <property type="entry name" value="TGT"/>
</dbReference>
<dbReference type="NCBIfam" id="TIGR00449">
    <property type="entry name" value="tgt_general"/>
    <property type="match status" value="1"/>
</dbReference>
<comment type="caution">
    <text evidence="6">The sequence shown here is derived from an EMBL/GenBank/DDBJ whole genome shotgun (WGS) entry which is preliminary data.</text>
</comment>
<keyword evidence="4" id="KW-0479">Metal-binding</keyword>
<dbReference type="PANTHER" id="PTHR43468:SF1">
    <property type="entry name" value="TRNA-GUANOSINE(34) QUEUINE TRANSGLYCOSYLASE"/>
    <property type="match status" value="1"/>
</dbReference>
<evidence type="ECO:0000313" key="6">
    <source>
        <dbReference type="EMBL" id="PIS21061.1"/>
    </source>
</evidence>
<sequence length="359" mass="41133">MIQTTIPTKHGSINLPAFFPDATKAVVKSLDSIDLINAGVEGLVVNIFHMLNHGAINITRQMGGIHRFMNWKNPIITDSGGFQVMSLIRQNPKMGTIRENKVVFYPQGSKDQKIILTPEKVVQTQLRLGSDIVMCLDDCTKPEEPEQEQIESIERTANWAARCKKEFVKLTKNWESKPLLLAIVQGGQSKRLRQKCARDLLNIGFDGYGFGGWPILPNGKLDNEIIKFTSELLPEDKIKYAMGVGKPENIRDCVNAGWQLFDCVIPTRDARHKRLYVFDDIPTKELLKKPDFYHYLYIQDSISKYSEKPIDPNCSCHTCQNYSRAYLNHLFKINEVTAWRLATIHNLRFYSQLMETLRQ</sequence>
<dbReference type="InterPro" id="IPR036511">
    <property type="entry name" value="TGT-like_sf"/>
</dbReference>
<dbReference type="InterPro" id="IPR002616">
    <property type="entry name" value="tRNA_ribo_trans-like"/>
</dbReference>
<accession>A0A2H0X893</accession>
<keyword evidence="1" id="KW-0328">Glycosyltransferase</keyword>
<dbReference type="NCBIfam" id="TIGR00430">
    <property type="entry name" value="Q_tRNA_tgt"/>
    <property type="match status" value="1"/>
</dbReference>
<dbReference type="SUPFAM" id="SSF51713">
    <property type="entry name" value="tRNA-guanine transglycosylase"/>
    <property type="match status" value="1"/>
</dbReference>
<evidence type="ECO:0000256" key="3">
    <source>
        <dbReference type="ARBA" id="ARBA00022694"/>
    </source>
</evidence>
<evidence type="ECO:0000256" key="1">
    <source>
        <dbReference type="ARBA" id="ARBA00022676"/>
    </source>
</evidence>
<dbReference type="Proteomes" id="UP000231414">
    <property type="component" value="Unassembled WGS sequence"/>
</dbReference>
<dbReference type="GO" id="GO:0046872">
    <property type="term" value="F:metal ion binding"/>
    <property type="evidence" value="ECO:0007669"/>
    <property type="project" value="UniProtKB-KW"/>
</dbReference>
<dbReference type="Gene3D" id="3.20.20.105">
    <property type="entry name" value="Queuine tRNA-ribosyltransferase-like"/>
    <property type="match status" value="1"/>
</dbReference>
<proteinExistence type="predicted"/>
<keyword evidence="3" id="KW-0819">tRNA processing</keyword>
<dbReference type="GO" id="GO:0008479">
    <property type="term" value="F:tRNA-guanosine(34) queuine transglycosylase activity"/>
    <property type="evidence" value="ECO:0007669"/>
    <property type="project" value="InterPro"/>
</dbReference>
<dbReference type="Pfam" id="PF01702">
    <property type="entry name" value="TGT"/>
    <property type="match status" value="1"/>
</dbReference>
<dbReference type="PANTHER" id="PTHR43468">
    <property type="match status" value="1"/>
</dbReference>